<keyword evidence="4" id="KW-1185">Reference proteome</keyword>
<feature type="domain" description="Acyltransferase 3" evidence="2">
    <location>
        <begin position="20"/>
        <end position="318"/>
    </location>
</feature>
<keyword evidence="1" id="KW-0472">Membrane</keyword>
<dbReference type="STRING" id="742726.HMPREF9448_02514"/>
<proteinExistence type="predicted"/>
<keyword evidence="1" id="KW-1133">Transmembrane helix</keyword>
<dbReference type="AlphaFoldDB" id="K0XEL5"/>
<evidence type="ECO:0000313" key="4">
    <source>
        <dbReference type="Proteomes" id="UP000006044"/>
    </source>
</evidence>
<evidence type="ECO:0000256" key="1">
    <source>
        <dbReference type="SAM" id="Phobius"/>
    </source>
</evidence>
<organism evidence="3 4">
    <name type="scientific">Barnesiella intestinihominis YIT 11860</name>
    <dbReference type="NCBI Taxonomy" id="742726"/>
    <lineage>
        <taxon>Bacteria</taxon>
        <taxon>Pseudomonadati</taxon>
        <taxon>Bacteroidota</taxon>
        <taxon>Bacteroidia</taxon>
        <taxon>Bacteroidales</taxon>
        <taxon>Barnesiellaceae</taxon>
        <taxon>Barnesiella</taxon>
    </lineage>
</organism>
<dbReference type="GO" id="GO:0016747">
    <property type="term" value="F:acyltransferase activity, transferring groups other than amino-acyl groups"/>
    <property type="evidence" value="ECO:0007669"/>
    <property type="project" value="InterPro"/>
</dbReference>
<name>K0XEL5_9BACT</name>
<dbReference type="EMBL" id="ADLE01000017">
    <property type="protein sequence ID" value="EJZ62395.1"/>
    <property type="molecule type" value="Genomic_DNA"/>
</dbReference>
<dbReference type="InterPro" id="IPR002656">
    <property type="entry name" value="Acyl_transf_3_dom"/>
</dbReference>
<feature type="transmembrane region" description="Helical" evidence="1">
    <location>
        <begin position="275"/>
        <end position="295"/>
    </location>
</feature>
<dbReference type="PANTHER" id="PTHR37312">
    <property type="entry name" value="MEMBRANE-BOUND ACYLTRANSFERASE YKRP-RELATED"/>
    <property type="match status" value="1"/>
</dbReference>
<keyword evidence="1" id="KW-0812">Transmembrane</keyword>
<feature type="transmembrane region" description="Helical" evidence="1">
    <location>
        <begin position="212"/>
        <end position="230"/>
    </location>
</feature>
<dbReference type="GeneID" id="77849701"/>
<protein>
    <recommendedName>
        <fullName evidence="2">Acyltransferase 3 domain-containing protein</fullName>
    </recommendedName>
</protein>
<comment type="caution">
    <text evidence="3">The sequence shown here is derived from an EMBL/GenBank/DDBJ whole genome shotgun (WGS) entry which is preliminary data.</text>
</comment>
<feature type="transmembrane region" description="Helical" evidence="1">
    <location>
        <begin position="46"/>
        <end position="62"/>
    </location>
</feature>
<reference evidence="3 4" key="1">
    <citation type="submission" date="2012-08" db="EMBL/GenBank/DDBJ databases">
        <title>The Genome Sequence of Barnesiella intestinihominis YIT 11860.</title>
        <authorList>
            <consortium name="The Broad Institute Genome Sequencing Platform"/>
            <person name="Earl A."/>
            <person name="Ward D."/>
            <person name="Feldgarden M."/>
            <person name="Gevers D."/>
            <person name="Morotomi M."/>
            <person name="Walker B."/>
            <person name="Young S.K."/>
            <person name="Zeng Q."/>
            <person name="Gargeya S."/>
            <person name="Fitzgerald M."/>
            <person name="Haas B."/>
            <person name="Abouelleil A."/>
            <person name="Alvarado L."/>
            <person name="Arachchi H.M."/>
            <person name="Berlin A.M."/>
            <person name="Chapman S.B."/>
            <person name="Goldberg J."/>
            <person name="Griggs A."/>
            <person name="Gujja S."/>
            <person name="Hansen M."/>
            <person name="Howarth C."/>
            <person name="Imamovic A."/>
            <person name="Larimer J."/>
            <person name="McCowen C."/>
            <person name="Montmayeur A."/>
            <person name="Murphy C."/>
            <person name="Neiman D."/>
            <person name="Pearson M."/>
            <person name="Priest M."/>
            <person name="Roberts A."/>
            <person name="Saif S."/>
            <person name="Shea T."/>
            <person name="Sisk P."/>
            <person name="Sykes S."/>
            <person name="Wortman J."/>
            <person name="Nusbaum C."/>
            <person name="Birren B."/>
        </authorList>
    </citation>
    <scope>NUCLEOTIDE SEQUENCE [LARGE SCALE GENOMIC DNA]</scope>
    <source>
        <strain evidence="3 4">YIT 11860</strain>
    </source>
</reference>
<dbReference type="eggNOG" id="COG3594">
    <property type="taxonomic scope" value="Bacteria"/>
</dbReference>
<dbReference type="Pfam" id="PF01757">
    <property type="entry name" value="Acyl_transf_3"/>
    <property type="match status" value="1"/>
</dbReference>
<gene>
    <name evidence="3" type="ORF">HMPREF9448_02514</name>
</gene>
<feature type="transmembrane region" description="Helical" evidence="1">
    <location>
        <begin position="128"/>
        <end position="146"/>
    </location>
</feature>
<feature type="transmembrane region" description="Helical" evidence="1">
    <location>
        <begin position="301"/>
        <end position="319"/>
    </location>
</feature>
<evidence type="ECO:0000259" key="2">
    <source>
        <dbReference type="Pfam" id="PF01757"/>
    </source>
</evidence>
<feature type="transmembrane region" description="Helical" evidence="1">
    <location>
        <begin position="74"/>
        <end position="97"/>
    </location>
</feature>
<feature type="transmembrane region" description="Helical" evidence="1">
    <location>
        <begin position="158"/>
        <end position="174"/>
    </location>
</feature>
<sequence length="346" mass="40050">MNTNCDKSRSVKLPTQKRIDSIDLFKGIAILGIVWKHTFHPQWCDLIHISALFFILSGIFFKDEPFIPFLKKKIRTILIPFLFFYILSYLARIAFYFRHFRTLHGFAWDSLLEIFSISNTPDYLTVNIPLWFLVCLFVMQIIFWCLNRVIPRNKYRSCWFLVILAALYAGYGTIESWHSPFMFNVAIECLPYFIAGNLFGLQIARFLSKSSLKYLLAPTCFALFIGFQYLPIDISILAFIKALTIFVAILSLLSCFENSCSMIWTTVRYFGKSSLFIMGIHVLLLAPIQSMARAITGKPDLLTGLICLALTMLLIYFLIPFTEKYIPWAIGRQRQKQDTKSSQSTE</sequence>
<dbReference type="RefSeq" id="WP_008862895.1">
    <property type="nucleotide sequence ID" value="NZ_JH815206.1"/>
</dbReference>
<evidence type="ECO:0000313" key="3">
    <source>
        <dbReference type="EMBL" id="EJZ62395.1"/>
    </source>
</evidence>
<dbReference type="HOGENOM" id="CLU_023915_4_1_10"/>
<dbReference type="InterPro" id="IPR052734">
    <property type="entry name" value="Nod_factor_acetyltransferase"/>
</dbReference>
<dbReference type="OrthoDB" id="9809782at2"/>
<dbReference type="Proteomes" id="UP000006044">
    <property type="component" value="Unassembled WGS sequence"/>
</dbReference>
<dbReference type="PANTHER" id="PTHR37312:SF1">
    <property type="entry name" value="MEMBRANE-BOUND ACYLTRANSFERASE YKRP-RELATED"/>
    <property type="match status" value="1"/>
</dbReference>
<feature type="transmembrane region" description="Helical" evidence="1">
    <location>
        <begin position="236"/>
        <end position="255"/>
    </location>
</feature>
<feature type="transmembrane region" description="Helical" evidence="1">
    <location>
        <begin position="180"/>
        <end position="200"/>
    </location>
</feature>
<accession>K0XEL5</accession>